<accession>A0A0A9HQI7</accession>
<dbReference type="EMBL" id="GBRH01162733">
    <property type="protein sequence ID" value="JAE35163.1"/>
    <property type="molecule type" value="Transcribed_RNA"/>
</dbReference>
<protein>
    <submittedName>
        <fullName evidence="1">Uncharacterized protein</fullName>
    </submittedName>
</protein>
<sequence length="33" mass="3949">MPEKEKKTGKMVTKKMNRRLENYIESDHVISKV</sequence>
<proteinExistence type="predicted"/>
<reference evidence="1" key="2">
    <citation type="journal article" date="2015" name="Data Brief">
        <title>Shoot transcriptome of the giant reed, Arundo donax.</title>
        <authorList>
            <person name="Barrero R.A."/>
            <person name="Guerrero F.D."/>
            <person name="Moolhuijzen P."/>
            <person name="Goolsby J.A."/>
            <person name="Tidwell J."/>
            <person name="Bellgard S.E."/>
            <person name="Bellgard M.I."/>
        </authorList>
    </citation>
    <scope>NUCLEOTIDE SEQUENCE</scope>
    <source>
        <tissue evidence="1">Shoot tissue taken approximately 20 cm above the soil surface</tissue>
    </source>
</reference>
<dbReference type="AlphaFoldDB" id="A0A0A9HQI7"/>
<organism evidence="1">
    <name type="scientific">Arundo donax</name>
    <name type="common">Giant reed</name>
    <name type="synonym">Donax arundinaceus</name>
    <dbReference type="NCBI Taxonomy" id="35708"/>
    <lineage>
        <taxon>Eukaryota</taxon>
        <taxon>Viridiplantae</taxon>
        <taxon>Streptophyta</taxon>
        <taxon>Embryophyta</taxon>
        <taxon>Tracheophyta</taxon>
        <taxon>Spermatophyta</taxon>
        <taxon>Magnoliopsida</taxon>
        <taxon>Liliopsida</taxon>
        <taxon>Poales</taxon>
        <taxon>Poaceae</taxon>
        <taxon>PACMAD clade</taxon>
        <taxon>Arundinoideae</taxon>
        <taxon>Arundineae</taxon>
        <taxon>Arundo</taxon>
    </lineage>
</organism>
<name>A0A0A9HQI7_ARUDO</name>
<evidence type="ECO:0000313" key="1">
    <source>
        <dbReference type="EMBL" id="JAE35163.1"/>
    </source>
</evidence>
<reference evidence="1" key="1">
    <citation type="submission" date="2014-09" db="EMBL/GenBank/DDBJ databases">
        <authorList>
            <person name="Magalhaes I.L.F."/>
            <person name="Oliveira U."/>
            <person name="Santos F.R."/>
            <person name="Vidigal T.H.D.A."/>
            <person name="Brescovit A.D."/>
            <person name="Santos A.J."/>
        </authorList>
    </citation>
    <scope>NUCLEOTIDE SEQUENCE</scope>
    <source>
        <tissue evidence="1">Shoot tissue taken approximately 20 cm above the soil surface</tissue>
    </source>
</reference>